<evidence type="ECO:0000313" key="3">
    <source>
        <dbReference type="Proteomes" id="UP001162131"/>
    </source>
</evidence>
<dbReference type="Gene3D" id="2.60.120.260">
    <property type="entry name" value="Galactose-binding domain-like"/>
    <property type="match status" value="1"/>
</dbReference>
<evidence type="ECO:0000313" key="2">
    <source>
        <dbReference type="EMBL" id="CAG9317812.1"/>
    </source>
</evidence>
<keyword evidence="1" id="KW-0732">Signal</keyword>
<proteinExistence type="predicted"/>
<feature type="signal peptide" evidence="1">
    <location>
        <begin position="1"/>
        <end position="19"/>
    </location>
</feature>
<dbReference type="SUPFAM" id="SSF49785">
    <property type="entry name" value="Galactose-binding domain-like"/>
    <property type="match status" value="1"/>
</dbReference>
<dbReference type="Proteomes" id="UP001162131">
    <property type="component" value="Unassembled WGS sequence"/>
</dbReference>
<keyword evidence="3" id="KW-1185">Reference proteome</keyword>
<protein>
    <submittedName>
        <fullName evidence="2">Uncharacterized protein</fullName>
    </submittedName>
</protein>
<dbReference type="AlphaFoldDB" id="A0AAU9ISK2"/>
<organism evidence="2 3">
    <name type="scientific">Blepharisma stoltei</name>
    <dbReference type="NCBI Taxonomy" id="1481888"/>
    <lineage>
        <taxon>Eukaryota</taxon>
        <taxon>Sar</taxon>
        <taxon>Alveolata</taxon>
        <taxon>Ciliophora</taxon>
        <taxon>Postciliodesmatophora</taxon>
        <taxon>Heterotrichea</taxon>
        <taxon>Heterotrichida</taxon>
        <taxon>Blepharismidae</taxon>
        <taxon>Blepharisma</taxon>
    </lineage>
</organism>
<evidence type="ECO:0000256" key="1">
    <source>
        <dbReference type="SAM" id="SignalP"/>
    </source>
</evidence>
<gene>
    <name evidence="2" type="ORF">BSTOLATCC_MIC19054</name>
</gene>
<dbReference type="InterPro" id="IPR008979">
    <property type="entry name" value="Galactose-bd-like_sf"/>
</dbReference>
<name>A0AAU9ISK2_9CILI</name>
<reference evidence="2" key="1">
    <citation type="submission" date="2021-09" db="EMBL/GenBank/DDBJ databases">
        <authorList>
            <consortium name="AG Swart"/>
            <person name="Singh M."/>
            <person name="Singh A."/>
            <person name="Seah K."/>
            <person name="Emmerich C."/>
        </authorList>
    </citation>
    <scope>NUCLEOTIDE SEQUENCE</scope>
    <source>
        <strain evidence="2">ATCC30299</strain>
    </source>
</reference>
<feature type="chain" id="PRO_5043560781" evidence="1">
    <location>
        <begin position="20"/>
        <end position="154"/>
    </location>
</feature>
<comment type="caution">
    <text evidence="2">The sequence shown here is derived from an EMBL/GenBank/DDBJ whole genome shotgun (WGS) entry which is preliminary data.</text>
</comment>
<sequence length="154" mass="17060">MLDNLILLIFCSFLSHIMAGTMTVISDTSVYTIINSQTIYATNPANYSYAWKSIDGASWIWYASDNTKIEAALFIKCFSVPGTPTSSNINIGADDNFTVFLNGRLVGMKSLTSFFLTEIDMLSKTVYGQNCLHIIVENTVDYAGLIFKATISYQ</sequence>
<dbReference type="EMBL" id="CAJZBQ010000018">
    <property type="protein sequence ID" value="CAG9317812.1"/>
    <property type="molecule type" value="Genomic_DNA"/>
</dbReference>
<accession>A0AAU9ISK2</accession>